<dbReference type="RefSeq" id="WP_193529625.1">
    <property type="nucleotide sequence ID" value="NZ_JADCJZ010000002.1"/>
</dbReference>
<evidence type="ECO:0000313" key="2">
    <source>
        <dbReference type="Proteomes" id="UP001194273"/>
    </source>
</evidence>
<gene>
    <name evidence="1" type="ORF">INF26_04955</name>
</gene>
<keyword evidence="2" id="KW-1185">Reference proteome</keyword>
<comment type="caution">
    <text evidence="1">The sequence shown here is derived from an EMBL/GenBank/DDBJ whole genome shotgun (WGS) entry which is preliminary data.</text>
</comment>
<name>A0ABR9QT02_9ACTN</name>
<dbReference type="EMBL" id="JADCJZ010000002">
    <property type="protein sequence ID" value="MBE5024200.1"/>
    <property type="molecule type" value="Genomic_DNA"/>
</dbReference>
<proteinExistence type="predicted"/>
<sequence length="399" mass="43596">MTNHKIEWPLTHEAALESLEAFVMRARRVEAHSLVKSSKIYKLAEQTITATAEIKTNVMTVRLNCRPEDEEVFESLAARIRPCIINDPVNVRKAARSMKLLAGEALTAEQDEALDGIIDWYDYHIEGRNPIFGFEEIESLDDATKTVSATDVTLGMGWLYSDLIHANPDLSNRVALEFPYNSRYQNGVVLISHLALKITKLLELIRKVDSEHGLDMREGVWTDQIVAGNGPLDLHNAKVFIGKPLHEVSVGTRSKDIEGIEPLTAMRMAQLRSPSREANLICSDGDGNIVARFPGIYRFADGVLSVNLDNVASLEFFPSGSPRVPIKPLPEGSPGVFALTPLDDKSAATSKIAAAVYSAEVTILELKSKSGIHRIPLERAKCSSGAALPAQGDSDTGTG</sequence>
<reference evidence="1 2" key="1">
    <citation type="submission" date="2020-10" db="EMBL/GenBank/DDBJ databases">
        <title>ChiBAC.</title>
        <authorList>
            <person name="Zenner C."/>
            <person name="Hitch T.C.A."/>
            <person name="Clavel T."/>
        </authorList>
    </citation>
    <scope>NUCLEOTIDE SEQUENCE [LARGE SCALE GENOMIC DNA]</scope>
    <source>
        <strain evidence="1 2">DSM 107455</strain>
    </source>
</reference>
<dbReference type="Proteomes" id="UP001194273">
    <property type="component" value="Unassembled WGS sequence"/>
</dbReference>
<organism evidence="1 2">
    <name type="scientific">Thermophilibacter gallinarum</name>
    <dbReference type="NCBI Taxonomy" id="2779357"/>
    <lineage>
        <taxon>Bacteria</taxon>
        <taxon>Bacillati</taxon>
        <taxon>Actinomycetota</taxon>
        <taxon>Coriobacteriia</taxon>
        <taxon>Coriobacteriales</taxon>
        <taxon>Atopobiaceae</taxon>
        <taxon>Thermophilibacter</taxon>
    </lineage>
</organism>
<accession>A0ABR9QT02</accession>
<evidence type="ECO:0000313" key="1">
    <source>
        <dbReference type="EMBL" id="MBE5024200.1"/>
    </source>
</evidence>
<protein>
    <recommendedName>
        <fullName evidence="3">DUF4238 domain-containing protein</fullName>
    </recommendedName>
</protein>
<evidence type="ECO:0008006" key="3">
    <source>
        <dbReference type="Google" id="ProtNLM"/>
    </source>
</evidence>